<evidence type="ECO:0000313" key="3">
    <source>
        <dbReference type="EMBL" id="CAA9362276.1"/>
    </source>
</evidence>
<dbReference type="PANTHER" id="PTHR22953">
    <property type="entry name" value="ACID PHOSPHATASE RELATED"/>
    <property type="match status" value="1"/>
</dbReference>
<dbReference type="EMBL" id="CADCUH010000177">
    <property type="protein sequence ID" value="CAA9362276.1"/>
    <property type="molecule type" value="Genomic_DNA"/>
</dbReference>
<sequence length="321" mass="36038">MHLPPRRSGAALPSRGLAPFVLVLGLLAPATAVPSPVAALQPAPAETVAAARDNDPVVVVAVGDIACRAGASKTETTCRQGRTARLTEELDPDAVLALGDLQYDEGALYDFRNAYDRTWGDLRSITYPVPGNHEYNTPEARSYYRYFRNRQPGRPGYYAFDLGRWRVYALNTNCSRIRCRAEYRWLRDDLEDHPRRCSVFAMHHPRWSSGAGHGSDEDMSRFFSIAYRHDVELFLAGHEHNYERFRRMDRSGDPTKDGVMSIVSGAGGRSHYGFGDVERGSAYRNADDFGVLRLALRQKRYSFSFRDVDGGVADRGRRSCH</sequence>
<keyword evidence="1" id="KW-0732">Signal</keyword>
<proteinExistence type="predicted"/>
<reference evidence="3" key="1">
    <citation type="submission" date="2020-02" db="EMBL/GenBank/DDBJ databases">
        <authorList>
            <person name="Meier V. D."/>
        </authorList>
    </citation>
    <scope>NUCLEOTIDE SEQUENCE</scope>
    <source>
        <strain evidence="3">AVDCRST_MAG36</strain>
    </source>
</reference>
<organism evidence="3">
    <name type="scientific">uncultured Nocardioidaceae bacterium</name>
    <dbReference type="NCBI Taxonomy" id="253824"/>
    <lineage>
        <taxon>Bacteria</taxon>
        <taxon>Bacillati</taxon>
        <taxon>Actinomycetota</taxon>
        <taxon>Actinomycetes</taxon>
        <taxon>Propionibacteriales</taxon>
        <taxon>Nocardioidaceae</taxon>
        <taxon>environmental samples</taxon>
    </lineage>
</organism>
<gene>
    <name evidence="3" type="ORF">AVDCRST_MAG36-2734</name>
</gene>
<protein>
    <recommendedName>
        <fullName evidence="2">Calcineurin-like phosphoesterase domain-containing protein</fullName>
    </recommendedName>
</protein>
<dbReference type="Pfam" id="PF00149">
    <property type="entry name" value="Metallophos"/>
    <property type="match status" value="1"/>
</dbReference>
<feature type="domain" description="Calcineurin-like phosphoesterase" evidence="2">
    <location>
        <begin position="59"/>
        <end position="242"/>
    </location>
</feature>
<dbReference type="InterPro" id="IPR029052">
    <property type="entry name" value="Metallo-depent_PP-like"/>
</dbReference>
<dbReference type="GO" id="GO:0003993">
    <property type="term" value="F:acid phosphatase activity"/>
    <property type="evidence" value="ECO:0007669"/>
    <property type="project" value="InterPro"/>
</dbReference>
<dbReference type="InterPro" id="IPR039331">
    <property type="entry name" value="PAPs-like"/>
</dbReference>
<accession>A0A6J4MMQ0</accession>
<evidence type="ECO:0000259" key="2">
    <source>
        <dbReference type="Pfam" id="PF00149"/>
    </source>
</evidence>
<dbReference type="AlphaFoldDB" id="A0A6J4MMQ0"/>
<name>A0A6J4MMQ0_9ACTN</name>
<evidence type="ECO:0000256" key="1">
    <source>
        <dbReference type="ARBA" id="ARBA00022729"/>
    </source>
</evidence>
<dbReference type="InterPro" id="IPR004843">
    <property type="entry name" value="Calcineurin-like_PHP"/>
</dbReference>
<dbReference type="SUPFAM" id="SSF56300">
    <property type="entry name" value="Metallo-dependent phosphatases"/>
    <property type="match status" value="1"/>
</dbReference>
<dbReference type="PANTHER" id="PTHR22953:SF153">
    <property type="entry name" value="PURPLE ACID PHOSPHATASE"/>
    <property type="match status" value="1"/>
</dbReference>
<dbReference type="Gene3D" id="3.60.21.10">
    <property type="match status" value="1"/>
</dbReference>